<proteinExistence type="predicted"/>
<organism evidence="1">
    <name type="scientific">marine sediment metagenome</name>
    <dbReference type="NCBI Taxonomy" id="412755"/>
    <lineage>
        <taxon>unclassified sequences</taxon>
        <taxon>metagenomes</taxon>
        <taxon>ecological metagenomes</taxon>
    </lineage>
</organism>
<dbReference type="EMBL" id="BARU01043225">
    <property type="protein sequence ID" value="GAH79071.1"/>
    <property type="molecule type" value="Genomic_DNA"/>
</dbReference>
<dbReference type="AlphaFoldDB" id="X1I9J7"/>
<accession>X1I9J7</accession>
<reference evidence="1" key="1">
    <citation type="journal article" date="2014" name="Front. Microbiol.">
        <title>High frequency of phylogenetically diverse reductive dehalogenase-homologous genes in deep subseafloor sedimentary metagenomes.</title>
        <authorList>
            <person name="Kawai M."/>
            <person name="Futagami T."/>
            <person name="Toyoda A."/>
            <person name="Takaki Y."/>
            <person name="Nishi S."/>
            <person name="Hori S."/>
            <person name="Arai W."/>
            <person name="Tsubouchi T."/>
            <person name="Morono Y."/>
            <person name="Uchiyama I."/>
            <person name="Ito T."/>
            <person name="Fujiyama A."/>
            <person name="Inagaki F."/>
            <person name="Takami H."/>
        </authorList>
    </citation>
    <scope>NUCLEOTIDE SEQUENCE</scope>
    <source>
        <strain evidence="1">Expedition CK06-06</strain>
    </source>
</reference>
<evidence type="ECO:0000313" key="1">
    <source>
        <dbReference type="EMBL" id="GAH79071.1"/>
    </source>
</evidence>
<comment type="caution">
    <text evidence="1">The sequence shown here is derived from an EMBL/GenBank/DDBJ whole genome shotgun (WGS) entry which is preliminary data.</text>
</comment>
<sequence>VPFCFDNKIFSIIDSRTQTVEDALYGSALKGNVTAQIFWLKNRAKDRWKDKFEHDIPGDIKIKVELTE</sequence>
<protein>
    <submittedName>
        <fullName evidence="1">Uncharacterized protein</fullName>
    </submittedName>
</protein>
<gene>
    <name evidence="1" type="ORF">S03H2_66239</name>
</gene>
<feature type="non-terminal residue" evidence="1">
    <location>
        <position position="1"/>
    </location>
</feature>
<name>X1I9J7_9ZZZZ</name>